<dbReference type="InterPro" id="IPR025322">
    <property type="entry name" value="PADRE_dom"/>
</dbReference>
<sequence>MGNSLGGRKKRTAKVMKIDGSAFRPKPPVTVGDVLRDYPGHSVLDAAEVKSFGVRARPLDAGDPLLAGRLYFLVNIPRLPAHNADANPRRAFSGNLRPTAKDRLEALQLTRRAVSDLSLHHRSTAAVEASPDGGMRLRLRLPKSEVAKLVEGSRDPAEAAQKIAKFAATVTASPAPSSTVATRKEKKTRFTAMPEEIIA</sequence>
<dbReference type="PANTHER" id="PTHR33148">
    <property type="entry name" value="PLASTID MOVEMENT IMPAIRED PROTEIN-RELATED"/>
    <property type="match status" value="1"/>
</dbReference>
<evidence type="ECO:0000313" key="3">
    <source>
        <dbReference type="EMBL" id="KAG0460039.1"/>
    </source>
</evidence>
<organism evidence="3 5">
    <name type="scientific">Vanilla planifolia</name>
    <name type="common">Vanilla</name>
    <dbReference type="NCBI Taxonomy" id="51239"/>
    <lineage>
        <taxon>Eukaryota</taxon>
        <taxon>Viridiplantae</taxon>
        <taxon>Streptophyta</taxon>
        <taxon>Embryophyta</taxon>
        <taxon>Tracheophyta</taxon>
        <taxon>Spermatophyta</taxon>
        <taxon>Magnoliopsida</taxon>
        <taxon>Liliopsida</taxon>
        <taxon>Asparagales</taxon>
        <taxon>Orchidaceae</taxon>
        <taxon>Vanilloideae</taxon>
        <taxon>Vanilleae</taxon>
        <taxon>Vanilla</taxon>
    </lineage>
</organism>
<gene>
    <name evidence="3" type="ORF">HPP92_023167</name>
    <name evidence="2" type="ORF">HPP92_023487</name>
</gene>
<evidence type="ECO:0000313" key="4">
    <source>
        <dbReference type="Proteomes" id="UP000636800"/>
    </source>
</evidence>
<dbReference type="EMBL" id="JADCNM010000012">
    <property type="protein sequence ID" value="KAG0460039.1"/>
    <property type="molecule type" value="Genomic_DNA"/>
</dbReference>
<proteinExistence type="predicted"/>
<dbReference type="Proteomes" id="UP000639772">
    <property type="component" value="Chromosome 12"/>
</dbReference>
<dbReference type="PANTHER" id="PTHR33148:SF3">
    <property type="entry name" value="DUF4228 DOMAIN PROTEIN"/>
    <property type="match status" value="1"/>
</dbReference>
<evidence type="ECO:0000313" key="2">
    <source>
        <dbReference type="EMBL" id="KAG0458330.1"/>
    </source>
</evidence>
<keyword evidence="4" id="KW-1185">Reference proteome</keyword>
<dbReference type="EMBL" id="JADCNL010000012">
    <property type="protein sequence ID" value="KAG0458330.1"/>
    <property type="molecule type" value="Genomic_DNA"/>
</dbReference>
<dbReference type="Pfam" id="PF14009">
    <property type="entry name" value="PADRE"/>
    <property type="match status" value="1"/>
</dbReference>
<name>A0A835PUM4_VANPL</name>
<accession>A0A835PUM4</accession>
<dbReference type="OrthoDB" id="676555at2759"/>
<evidence type="ECO:0008006" key="6">
    <source>
        <dbReference type="Google" id="ProtNLM"/>
    </source>
</evidence>
<protein>
    <recommendedName>
        <fullName evidence="6">Plastid movement impaired protein</fullName>
    </recommendedName>
</protein>
<evidence type="ECO:0000313" key="5">
    <source>
        <dbReference type="Proteomes" id="UP000639772"/>
    </source>
</evidence>
<dbReference type="AlphaFoldDB" id="A0A835PUM4"/>
<feature type="region of interest" description="Disordered" evidence="1">
    <location>
        <begin position="174"/>
        <end position="199"/>
    </location>
</feature>
<dbReference type="Proteomes" id="UP000636800">
    <property type="component" value="Chromosome 12"/>
</dbReference>
<reference evidence="4 5" key="1">
    <citation type="journal article" date="2020" name="Nat. Food">
        <title>A phased Vanilla planifolia genome enables genetic improvement of flavour and production.</title>
        <authorList>
            <person name="Hasing T."/>
            <person name="Tang H."/>
            <person name="Brym M."/>
            <person name="Khazi F."/>
            <person name="Huang T."/>
            <person name="Chambers A.H."/>
        </authorList>
    </citation>
    <scope>NUCLEOTIDE SEQUENCE [LARGE SCALE GENOMIC DNA]</scope>
    <source>
        <tissue evidence="3">Leaf</tissue>
    </source>
</reference>
<evidence type="ECO:0000256" key="1">
    <source>
        <dbReference type="SAM" id="MobiDB-lite"/>
    </source>
</evidence>
<comment type="caution">
    <text evidence="3">The sequence shown here is derived from an EMBL/GenBank/DDBJ whole genome shotgun (WGS) entry which is preliminary data.</text>
</comment>